<dbReference type="RefSeq" id="WP_258857393.1">
    <property type="nucleotide sequence ID" value="NZ_JANUGV010000004.1"/>
</dbReference>
<organism evidence="5 6">
    <name type="scientific">Massilia solisilvae</name>
    <dbReference type="NCBI Taxonomy" id="1811225"/>
    <lineage>
        <taxon>Bacteria</taxon>
        <taxon>Pseudomonadati</taxon>
        <taxon>Pseudomonadota</taxon>
        <taxon>Betaproteobacteria</taxon>
        <taxon>Burkholderiales</taxon>
        <taxon>Oxalobacteraceae</taxon>
        <taxon>Telluria group</taxon>
        <taxon>Massilia</taxon>
    </lineage>
</organism>
<protein>
    <submittedName>
        <fullName evidence="5">HlyD family efflux transporter periplasmic adaptor subunit</fullName>
    </submittedName>
</protein>
<feature type="domain" description="YknX-like barrel-sandwich hybrid" evidence="4">
    <location>
        <begin position="64"/>
        <end position="241"/>
    </location>
</feature>
<sequence length="362" mass="39978">MNNRFIFLLSVVGVLAAFATAWLTGRPTVAQPPVFNPAQNPYAQGIYANGIIESAQSHGQNVNIYPEVSGTIRRILVSEGDAVRAGAPLLQIDDSIQRATVAQLRAQMEAAATTLQALRAQPRKETLAVSQAQERQARADLETARNQYDKQQRSYQIEPRSVSLDALDTARNKLETAQAAHAVAQRQYELTRAGAWSYDIRNQERLASAADRAYQAAAALLDRYTLRAPVDGVVLSVNAALGSYASPQGVYDSYTQGALPALVMGADTGQYDVRCYIDEILISRLPAPERIVAQMAIRGTNVKLPLQYVRVQPYVSPKIALSNQRQERVDVRVLPVIFRFTRPRDVRVYPGQLVDVYVGRRN</sequence>
<dbReference type="PANTHER" id="PTHR32347">
    <property type="entry name" value="EFFLUX SYSTEM COMPONENT YKNX-RELATED"/>
    <property type="match status" value="1"/>
</dbReference>
<comment type="subcellular location">
    <subcellularLocation>
        <location evidence="1">Cell envelope</location>
    </subcellularLocation>
</comment>
<keyword evidence="2 3" id="KW-0175">Coiled coil</keyword>
<reference evidence="5 6" key="1">
    <citation type="submission" date="2022-08" db="EMBL/GenBank/DDBJ databases">
        <title>Reclassification of Massilia species as members of the genera Telluria, Duganella, Pseudoduganella, Mokoshia gen. nov. and Zemynaea gen. nov. using orthogonal and non-orthogonal genome-based approaches.</title>
        <authorList>
            <person name="Bowman J.P."/>
        </authorList>
    </citation>
    <scope>NUCLEOTIDE SEQUENCE [LARGE SCALE GENOMIC DNA]</scope>
    <source>
        <strain evidence="5 6">JCM 31607</strain>
    </source>
</reference>
<name>A0ABT2BMQ7_9BURK</name>
<evidence type="ECO:0000256" key="1">
    <source>
        <dbReference type="ARBA" id="ARBA00004196"/>
    </source>
</evidence>
<evidence type="ECO:0000259" key="4">
    <source>
        <dbReference type="Pfam" id="PF25984"/>
    </source>
</evidence>
<dbReference type="Gene3D" id="2.40.50.100">
    <property type="match status" value="1"/>
</dbReference>
<feature type="coiled-coil region" evidence="3">
    <location>
        <begin position="101"/>
        <end position="187"/>
    </location>
</feature>
<dbReference type="PANTHER" id="PTHR32347:SF23">
    <property type="entry name" value="BLL5650 PROTEIN"/>
    <property type="match status" value="1"/>
</dbReference>
<evidence type="ECO:0000313" key="6">
    <source>
        <dbReference type="Proteomes" id="UP001205861"/>
    </source>
</evidence>
<accession>A0ABT2BMQ7</accession>
<comment type="caution">
    <text evidence="5">The sequence shown here is derived from an EMBL/GenBank/DDBJ whole genome shotgun (WGS) entry which is preliminary data.</text>
</comment>
<dbReference type="InterPro" id="IPR050465">
    <property type="entry name" value="UPF0194_transport"/>
</dbReference>
<dbReference type="InterPro" id="IPR058639">
    <property type="entry name" value="BSH_YknX-like"/>
</dbReference>
<dbReference type="Gene3D" id="1.10.287.470">
    <property type="entry name" value="Helix hairpin bin"/>
    <property type="match status" value="1"/>
</dbReference>
<proteinExistence type="predicted"/>
<dbReference type="Pfam" id="PF25984">
    <property type="entry name" value="BSH_YknX"/>
    <property type="match status" value="1"/>
</dbReference>
<dbReference type="Proteomes" id="UP001205861">
    <property type="component" value="Unassembled WGS sequence"/>
</dbReference>
<gene>
    <name evidence="5" type="ORF">NX773_16430</name>
</gene>
<keyword evidence="6" id="KW-1185">Reference proteome</keyword>
<evidence type="ECO:0000256" key="3">
    <source>
        <dbReference type="SAM" id="Coils"/>
    </source>
</evidence>
<evidence type="ECO:0000313" key="5">
    <source>
        <dbReference type="EMBL" id="MCS0609755.1"/>
    </source>
</evidence>
<evidence type="ECO:0000256" key="2">
    <source>
        <dbReference type="ARBA" id="ARBA00023054"/>
    </source>
</evidence>
<dbReference type="SUPFAM" id="SSF111369">
    <property type="entry name" value="HlyD-like secretion proteins"/>
    <property type="match status" value="1"/>
</dbReference>
<dbReference type="EMBL" id="JANUGV010000004">
    <property type="protein sequence ID" value="MCS0609755.1"/>
    <property type="molecule type" value="Genomic_DNA"/>
</dbReference>